<feature type="domain" description="RagB/SusD" evidence="6">
    <location>
        <begin position="351"/>
        <end position="607"/>
    </location>
</feature>
<dbReference type="SUPFAM" id="SSF48452">
    <property type="entry name" value="TPR-like"/>
    <property type="match status" value="1"/>
</dbReference>
<dbReference type="PROSITE" id="PS51257">
    <property type="entry name" value="PROKAR_LIPOPROTEIN"/>
    <property type="match status" value="1"/>
</dbReference>
<evidence type="ECO:0000259" key="6">
    <source>
        <dbReference type="Pfam" id="PF07980"/>
    </source>
</evidence>
<comment type="caution">
    <text evidence="8">The sequence shown here is derived from an EMBL/GenBank/DDBJ whole genome shotgun (WGS) entry which is preliminary data.</text>
</comment>
<dbReference type="Pfam" id="PF07980">
    <property type="entry name" value="SusD_RagB"/>
    <property type="match status" value="1"/>
</dbReference>
<keyword evidence="4" id="KW-0472">Membrane</keyword>
<evidence type="ECO:0000256" key="2">
    <source>
        <dbReference type="ARBA" id="ARBA00006275"/>
    </source>
</evidence>
<comment type="subcellular location">
    <subcellularLocation>
        <location evidence="1">Cell outer membrane</location>
    </subcellularLocation>
</comment>
<dbReference type="AlphaFoldDB" id="A0A921MPG9"/>
<evidence type="ECO:0000256" key="4">
    <source>
        <dbReference type="ARBA" id="ARBA00023136"/>
    </source>
</evidence>
<reference evidence="8" key="2">
    <citation type="submission" date="2021-09" db="EMBL/GenBank/DDBJ databases">
        <authorList>
            <person name="Gilroy R."/>
        </authorList>
    </citation>
    <scope>NUCLEOTIDE SEQUENCE</scope>
    <source>
        <strain evidence="8">CHK121-7720</strain>
    </source>
</reference>
<dbReference type="RefSeq" id="WP_038534200.1">
    <property type="nucleotide sequence ID" value="NZ_CAMLUE010000003.1"/>
</dbReference>
<dbReference type="EMBL" id="DYUD01000011">
    <property type="protein sequence ID" value="HJG88398.1"/>
    <property type="molecule type" value="Genomic_DNA"/>
</dbReference>
<dbReference type="InterPro" id="IPR012944">
    <property type="entry name" value="SusD_RagB_dom"/>
</dbReference>
<organism evidence="8 9">
    <name type="scientific">Barnesiella viscericola</name>
    <dbReference type="NCBI Taxonomy" id="397865"/>
    <lineage>
        <taxon>Bacteria</taxon>
        <taxon>Pseudomonadati</taxon>
        <taxon>Bacteroidota</taxon>
        <taxon>Bacteroidia</taxon>
        <taxon>Bacteroidales</taxon>
        <taxon>Barnesiellaceae</taxon>
        <taxon>Barnesiella</taxon>
    </lineage>
</organism>
<dbReference type="Gene3D" id="1.25.40.390">
    <property type="match status" value="1"/>
</dbReference>
<keyword evidence="3" id="KW-0732">Signal</keyword>
<gene>
    <name evidence="8" type="ORF">K8U91_02825</name>
</gene>
<evidence type="ECO:0000313" key="8">
    <source>
        <dbReference type="EMBL" id="HJG88398.1"/>
    </source>
</evidence>
<evidence type="ECO:0000256" key="1">
    <source>
        <dbReference type="ARBA" id="ARBA00004442"/>
    </source>
</evidence>
<dbReference type="Proteomes" id="UP000757103">
    <property type="component" value="Unassembled WGS sequence"/>
</dbReference>
<evidence type="ECO:0000256" key="5">
    <source>
        <dbReference type="ARBA" id="ARBA00023237"/>
    </source>
</evidence>
<evidence type="ECO:0000259" key="7">
    <source>
        <dbReference type="Pfam" id="PF14322"/>
    </source>
</evidence>
<proteinExistence type="inferred from homology"/>
<evidence type="ECO:0000313" key="9">
    <source>
        <dbReference type="Proteomes" id="UP000757103"/>
    </source>
</evidence>
<dbReference type="InterPro" id="IPR011990">
    <property type="entry name" value="TPR-like_helical_dom_sf"/>
</dbReference>
<evidence type="ECO:0000256" key="3">
    <source>
        <dbReference type="ARBA" id="ARBA00022729"/>
    </source>
</evidence>
<accession>A0A921MPG9</accession>
<name>A0A921MPG9_9BACT</name>
<sequence length="607" mass="69720">MYLKNINPKRLRQLISPLLIILVLVLPAAVVSCEDMMGNYLEKPPGGDVTEDTIFSSKTQLETFMTSIYQMGIHSNLGYASVKSNIYSNRDENIFAGACDEAETCANWYRMNWWNEGSISANRIDDSRFDYRFIAIRKVTVLLDRIYDVPDITPEYRDQLIAEAKLIRALNYFEMMKRYGGMPIIRERLQLDDNLKIPRASLREMLNFILQDIDEAYPALLDNALQNLRGRMHKGVALALKSKVLLYAASPLFNTNVPYLDFGANNNLICLNEPKNMVWWERAAAVADSCIRWAEQNGCYLITDQGVDANYQYSWEVYDNPEIILAEKCSSGMGCWNRPWSGIIPSTIIAGSSGTNGTTPLLNFVRKYEDREGNKVEWNGGDDLQAKMANLDRRFSQTIAYNLSWWNSQTPEVQLWEANAELGVSAGKHIKDCYGGFWLHKLVSPSIMRPDNQNPVPNSTLFQLNEIYLNFAEAMNEAYGPDDRHGFKYTAREAINIIRQRSGQPAILSGSGAYPDFRELVRNERAIELAFDNHRFWDVRRWMIAEEDGVMSGPMYGIKIYWISTSPQEFRYTPYLYENRTFTKKMYLHPFSTNEVNKGYLIQNPGY</sequence>
<feature type="domain" description="SusD-like N-terminal" evidence="7">
    <location>
        <begin position="40"/>
        <end position="246"/>
    </location>
</feature>
<reference evidence="8" key="1">
    <citation type="journal article" date="2021" name="PeerJ">
        <title>Extensive microbial diversity within the chicken gut microbiome revealed by metagenomics and culture.</title>
        <authorList>
            <person name="Gilroy R."/>
            <person name="Ravi A."/>
            <person name="Getino M."/>
            <person name="Pursley I."/>
            <person name="Horton D.L."/>
            <person name="Alikhan N.F."/>
            <person name="Baker D."/>
            <person name="Gharbi K."/>
            <person name="Hall N."/>
            <person name="Watson M."/>
            <person name="Adriaenssens E.M."/>
            <person name="Foster-Nyarko E."/>
            <person name="Jarju S."/>
            <person name="Secka A."/>
            <person name="Antonio M."/>
            <person name="Oren A."/>
            <person name="Chaudhuri R.R."/>
            <person name="La Ragione R."/>
            <person name="Hildebrand F."/>
            <person name="Pallen M.J."/>
        </authorList>
    </citation>
    <scope>NUCLEOTIDE SEQUENCE</scope>
    <source>
        <strain evidence="8">CHK121-7720</strain>
    </source>
</reference>
<dbReference type="InterPro" id="IPR033985">
    <property type="entry name" value="SusD-like_N"/>
</dbReference>
<dbReference type="GO" id="GO:0009279">
    <property type="term" value="C:cell outer membrane"/>
    <property type="evidence" value="ECO:0007669"/>
    <property type="project" value="UniProtKB-SubCell"/>
</dbReference>
<dbReference type="Pfam" id="PF14322">
    <property type="entry name" value="SusD-like_3"/>
    <property type="match status" value="1"/>
</dbReference>
<comment type="similarity">
    <text evidence="2">Belongs to the SusD family.</text>
</comment>
<keyword evidence="5" id="KW-0998">Cell outer membrane</keyword>
<dbReference type="GeneID" id="90527889"/>
<protein>
    <submittedName>
        <fullName evidence="8">RagB/SusD family nutrient uptake outer membrane protein</fullName>
    </submittedName>
</protein>